<feature type="domain" description="Rab-GAP TBC" evidence="3">
    <location>
        <begin position="1"/>
        <end position="296"/>
    </location>
</feature>
<dbReference type="PANTHER" id="PTHR22957:SF533">
    <property type="entry name" value="TBC1 DOMAIN FAMILY MEMBER 15-LIKE ISOFORM X1"/>
    <property type="match status" value="1"/>
</dbReference>
<dbReference type="STRING" id="542762.A0A4S4D4X1"/>
<evidence type="ECO:0000313" key="4">
    <source>
        <dbReference type="EMBL" id="THF97267.1"/>
    </source>
</evidence>
<organism evidence="4 5">
    <name type="scientific">Camellia sinensis var. sinensis</name>
    <name type="common">China tea</name>
    <dbReference type="NCBI Taxonomy" id="542762"/>
    <lineage>
        <taxon>Eukaryota</taxon>
        <taxon>Viridiplantae</taxon>
        <taxon>Streptophyta</taxon>
        <taxon>Embryophyta</taxon>
        <taxon>Tracheophyta</taxon>
        <taxon>Spermatophyta</taxon>
        <taxon>Magnoliopsida</taxon>
        <taxon>eudicotyledons</taxon>
        <taxon>Gunneridae</taxon>
        <taxon>Pentapetalae</taxon>
        <taxon>asterids</taxon>
        <taxon>Ericales</taxon>
        <taxon>Theaceae</taxon>
        <taxon>Camellia</taxon>
    </lineage>
</organism>
<dbReference type="InterPro" id="IPR000195">
    <property type="entry name" value="Rab-GAP-TBC_dom"/>
</dbReference>
<proteinExistence type="predicted"/>
<dbReference type="Proteomes" id="UP000306102">
    <property type="component" value="Unassembled WGS sequence"/>
</dbReference>
<sequence length="312" mass="33800">MLQQDVQLWFASGVGSPPLTYGSGLFLALVCFWLWFASGNIQLWYPDVAKFHEKPLTLADDMDKLFSDVSATGEWAYTPSSGVFLDTKGSYTPLGDDTDTEIHSSELRNQCRRQKEGPSKKQKGNKKQSAADELNKTLNHIVDAVEASSSTGWMLYAPIVLVFYESEANQTKRWNILAIYAWVDNSIGYVQGMNDICSPMVILMENEADTFWCFERAMRRSNANSIGVQSQLSALTGIMKAVDPKVHQHLGTADPARSGNRTDDGGGGGSVMAVGLGCKVVVVVMVMLMVAVMEFGGGKVGSSGGDAGEVDG</sequence>
<feature type="region of interest" description="Disordered" evidence="1">
    <location>
        <begin position="108"/>
        <end position="130"/>
    </location>
</feature>
<comment type="caution">
    <text evidence="4">The sequence shown here is derived from an EMBL/GenBank/DDBJ whole genome shotgun (WGS) entry which is preliminary data.</text>
</comment>
<accession>A0A4S4D4X1</accession>
<evidence type="ECO:0000313" key="5">
    <source>
        <dbReference type="Proteomes" id="UP000306102"/>
    </source>
</evidence>
<dbReference type="InterPro" id="IPR035969">
    <property type="entry name" value="Rab-GAP_TBC_sf"/>
</dbReference>
<feature type="transmembrane region" description="Helical" evidence="2">
    <location>
        <begin position="20"/>
        <end position="37"/>
    </location>
</feature>
<evidence type="ECO:0000256" key="1">
    <source>
        <dbReference type="SAM" id="MobiDB-lite"/>
    </source>
</evidence>
<gene>
    <name evidence="4" type="ORF">TEA_011257</name>
</gene>
<dbReference type="Pfam" id="PF00566">
    <property type="entry name" value="RabGAP-TBC"/>
    <property type="match status" value="1"/>
</dbReference>
<keyword evidence="2" id="KW-0812">Transmembrane</keyword>
<dbReference type="Gene3D" id="1.10.8.270">
    <property type="entry name" value="putative rabgap domain of human tbc1 domain family member 14 like domains"/>
    <property type="match status" value="1"/>
</dbReference>
<dbReference type="PANTHER" id="PTHR22957">
    <property type="entry name" value="TBC1 DOMAIN FAMILY MEMBER GTPASE-ACTIVATING PROTEIN"/>
    <property type="match status" value="1"/>
</dbReference>
<dbReference type="AlphaFoldDB" id="A0A4S4D4X1"/>
<evidence type="ECO:0000256" key="2">
    <source>
        <dbReference type="SAM" id="Phobius"/>
    </source>
</evidence>
<dbReference type="PROSITE" id="PS50086">
    <property type="entry name" value="TBC_RABGAP"/>
    <property type="match status" value="1"/>
</dbReference>
<dbReference type="GO" id="GO:0005096">
    <property type="term" value="F:GTPase activator activity"/>
    <property type="evidence" value="ECO:0007669"/>
    <property type="project" value="TreeGrafter"/>
</dbReference>
<protein>
    <recommendedName>
        <fullName evidence="3">Rab-GAP TBC domain-containing protein</fullName>
    </recommendedName>
</protein>
<keyword evidence="2" id="KW-0472">Membrane</keyword>
<evidence type="ECO:0000259" key="3">
    <source>
        <dbReference type="PROSITE" id="PS50086"/>
    </source>
</evidence>
<dbReference type="EMBL" id="SDRB02012589">
    <property type="protein sequence ID" value="THF97267.1"/>
    <property type="molecule type" value="Genomic_DNA"/>
</dbReference>
<keyword evidence="2" id="KW-1133">Transmembrane helix</keyword>
<feature type="transmembrane region" description="Helical" evidence="2">
    <location>
        <begin position="271"/>
        <end position="293"/>
    </location>
</feature>
<keyword evidence="5" id="KW-1185">Reference proteome</keyword>
<reference evidence="4 5" key="1">
    <citation type="journal article" date="2018" name="Proc. Natl. Acad. Sci. U.S.A.">
        <title>Draft genome sequence of Camellia sinensis var. sinensis provides insights into the evolution of the tea genome and tea quality.</title>
        <authorList>
            <person name="Wei C."/>
            <person name="Yang H."/>
            <person name="Wang S."/>
            <person name="Zhao J."/>
            <person name="Liu C."/>
            <person name="Gao L."/>
            <person name="Xia E."/>
            <person name="Lu Y."/>
            <person name="Tai Y."/>
            <person name="She G."/>
            <person name="Sun J."/>
            <person name="Cao H."/>
            <person name="Tong W."/>
            <person name="Gao Q."/>
            <person name="Li Y."/>
            <person name="Deng W."/>
            <person name="Jiang X."/>
            <person name="Wang W."/>
            <person name="Chen Q."/>
            <person name="Zhang S."/>
            <person name="Li H."/>
            <person name="Wu J."/>
            <person name="Wang P."/>
            <person name="Li P."/>
            <person name="Shi C."/>
            <person name="Zheng F."/>
            <person name="Jian J."/>
            <person name="Huang B."/>
            <person name="Shan D."/>
            <person name="Shi M."/>
            <person name="Fang C."/>
            <person name="Yue Y."/>
            <person name="Li F."/>
            <person name="Li D."/>
            <person name="Wei S."/>
            <person name="Han B."/>
            <person name="Jiang C."/>
            <person name="Yin Y."/>
            <person name="Xia T."/>
            <person name="Zhang Z."/>
            <person name="Bennetzen J.L."/>
            <person name="Zhao S."/>
            <person name="Wan X."/>
        </authorList>
    </citation>
    <scope>NUCLEOTIDE SEQUENCE [LARGE SCALE GENOMIC DNA]</scope>
    <source>
        <strain evidence="5">cv. Shuchazao</strain>
        <tissue evidence="4">Leaf</tissue>
    </source>
</reference>
<name>A0A4S4D4X1_CAMSN</name>
<dbReference type="SUPFAM" id="SSF47923">
    <property type="entry name" value="Ypt/Rab-GAP domain of gyp1p"/>
    <property type="match status" value="1"/>
</dbReference>